<dbReference type="EMBL" id="ADJN01000028">
    <property type="protein sequence ID" value="EFD05333.1"/>
    <property type="molecule type" value="Genomic_DNA"/>
</dbReference>
<organism evidence="2 3">
    <name type="scientific">Peptostreptococcus anaerobius 653-L</name>
    <dbReference type="NCBI Taxonomy" id="596329"/>
    <lineage>
        <taxon>Bacteria</taxon>
        <taxon>Bacillati</taxon>
        <taxon>Bacillota</taxon>
        <taxon>Clostridia</taxon>
        <taxon>Peptostreptococcales</taxon>
        <taxon>Peptostreptococcaceae</taxon>
        <taxon>Peptostreptococcus</taxon>
    </lineage>
</organism>
<dbReference type="InterPro" id="IPR007253">
    <property type="entry name" value="Cell_wall-bd_2"/>
</dbReference>
<keyword evidence="3" id="KW-1185">Reference proteome</keyword>
<evidence type="ECO:0000313" key="3">
    <source>
        <dbReference type="Proteomes" id="UP000004206"/>
    </source>
</evidence>
<feature type="region of interest" description="Disordered" evidence="1">
    <location>
        <begin position="423"/>
        <end position="443"/>
    </location>
</feature>
<feature type="compositionally biased region" description="Basic and acidic residues" evidence="1">
    <location>
        <begin position="427"/>
        <end position="443"/>
    </location>
</feature>
<evidence type="ECO:0000256" key="1">
    <source>
        <dbReference type="SAM" id="MobiDB-lite"/>
    </source>
</evidence>
<proteinExistence type="predicted"/>
<reference evidence="2 3" key="1">
    <citation type="submission" date="2010-01" db="EMBL/GenBank/DDBJ databases">
        <authorList>
            <person name="Dodson R."/>
            <person name="Madupu R."/>
            <person name="Durkin A.S."/>
            <person name="Torralba M."/>
            <person name="Methe B."/>
            <person name="Sutton G.G."/>
            <person name="Strausberg R.L."/>
            <person name="Nelson K.E."/>
        </authorList>
    </citation>
    <scope>NUCLEOTIDE SEQUENCE [LARGE SCALE GENOMIC DNA]</scope>
    <source>
        <strain evidence="2 3">653-L</strain>
    </source>
</reference>
<gene>
    <name evidence="2" type="ORF">HMPREF0631_1665</name>
</gene>
<evidence type="ECO:0000313" key="2">
    <source>
        <dbReference type="EMBL" id="EFD05333.1"/>
    </source>
</evidence>
<dbReference type="InterPro" id="IPR051922">
    <property type="entry name" value="Bact_Sporulation_Assoc"/>
</dbReference>
<accession>D3MRA8</accession>
<protein>
    <submittedName>
        <fullName evidence="2">Putative cell wall binding repeat 2</fullName>
    </submittedName>
</protein>
<dbReference type="eggNOG" id="COG2247">
    <property type="taxonomic scope" value="Bacteria"/>
</dbReference>
<dbReference type="RefSeq" id="WP_002843486.1">
    <property type="nucleotide sequence ID" value="NZ_ADJN01000028.1"/>
</dbReference>
<dbReference type="PANTHER" id="PTHR30032">
    <property type="entry name" value="N-ACETYLMURAMOYL-L-ALANINE AMIDASE-RELATED"/>
    <property type="match status" value="1"/>
</dbReference>
<dbReference type="Pfam" id="PF04122">
    <property type="entry name" value="CW_binding_2"/>
    <property type="match status" value="3"/>
</dbReference>
<sequence>MGILKNKPKKIISVGGALILSFVSSTNVLGYSSTTPYGETSMYFADYDADTDTYTNKMSEVIRGNYWSNLQAVDVETIESDDNYKISHFKIAIPKYLRKPSETDINPHARHIDFSSFGGYEFYNFGIIPNWGGFTRADRFMFKDNPGENIYLQQTFKILDGMYNPFKFKVGVDTLTEKEATDPLNQLKVLADIKAKDSTDSKKIDEYKAGDPLELNFSMGAPWFKKLFNSHAMAKMQIGGITEEGAKELHDKFVMSDSEIVFTLGIPSGVTVDDNPTAKVSGIKGFTAKAYKDDKTLVIKLRKDERAKAFSWQNMVDKVKAVDTSKVSIDISGLSVSNDAIPGSKMSITGTASAMYDFATSFTKEFYLSSAEHNSHRELGKGHENSSERCYWTFAGVQDPAGLDEAAPKDKPNLISYTFNVTAPESDPVKPRPDKDRPRVNTDRIDGKDRIETAIDISGKHYKSANTVIVVRHDLFPDSMTASVLAKIKDAPILLNPTNKLDPRVGAEIKRLGASEVIIVGGQNSISEKVREELRIYDADKNVERIAGHDRYGTSEMVARRVVGITGKKNKAVVASGEVFPDALAVGTYASREGYPILLVRKDLVPPQITKATKDLEIKNTYIAGGYNTISKSTELKLPGVLERMAGKTRYETAIAIARSKFADSKEAYIASGEEFADALAISPISGKYNRPTLLVKSKAGQNKVVSDYIYLKNINRITAIGGYRYIPNDVLKELVN</sequence>
<dbReference type="Gene3D" id="3.40.50.12090">
    <property type="match status" value="2"/>
</dbReference>
<dbReference type="GeneID" id="79843652"/>
<dbReference type="Proteomes" id="UP000004206">
    <property type="component" value="Unassembled WGS sequence"/>
</dbReference>
<dbReference type="PANTHER" id="PTHR30032:SF4">
    <property type="entry name" value="AMIDASE ENHANCER"/>
    <property type="match status" value="1"/>
</dbReference>
<comment type="caution">
    <text evidence="2">The sequence shown here is derived from an EMBL/GenBank/DDBJ whole genome shotgun (WGS) entry which is preliminary data.</text>
</comment>
<name>D3MRA8_9FIRM</name>
<dbReference type="AlphaFoldDB" id="D3MRA8"/>